<feature type="domain" description="Reverse transcriptase" evidence="1">
    <location>
        <begin position="375"/>
        <end position="443"/>
    </location>
</feature>
<evidence type="ECO:0000313" key="4">
    <source>
        <dbReference type="EMBL" id="GJS97338.1"/>
    </source>
</evidence>
<feature type="domain" description="Reverse transcriptase/retrotransposon-derived protein RNase H-like" evidence="3">
    <location>
        <begin position="454"/>
        <end position="504"/>
    </location>
</feature>
<evidence type="ECO:0000259" key="1">
    <source>
        <dbReference type="Pfam" id="PF00078"/>
    </source>
</evidence>
<dbReference type="SUPFAM" id="SSF56672">
    <property type="entry name" value="DNA/RNA polymerases"/>
    <property type="match status" value="1"/>
</dbReference>
<dbReference type="InterPro" id="IPR041577">
    <property type="entry name" value="RT_RNaseH_2"/>
</dbReference>
<keyword evidence="4" id="KW-0548">Nucleotidyltransferase</keyword>
<evidence type="ECO:0000313" key="5">
    <source>
        <dbReference type="Proteomes" id="UP001151760"/>
    </source>
</evidence>
<evidence type="ECO:0000259" key="2">
    <source>
        <dbReference type="Pfam" id="PF03732"/>
    </source>
</evidence>
<dbReference type="InterPro" id="IPR043502">
    <property type="entry name" value="DNA/RNA_pol_sf"/>
</dbReference>
<dbReference type="PANTHER" id="PTHR24559:SF427">
    <property type="entry name" value="RNA-DIRECTED DNA POLYMERASE"/>
    <property type="match status" value="1"/>
</dbReference>
<keyword evidence="5" id="KW-1185">Reference proteome</keyword>
<dbReference type="Pfam" id="PF03732">
    <property type="entry name" value="Retrotrans_gag"/>
    <property type="match status" value="1"/>
</dbReference>
<sequence>MSWNEFKFIMIQEFCPSHEMQKLESELWNHVMVEAGYAAYTDRFHELARLVPHLVIPKNRMIERYVYGLALQIRGMVAETEPMTIQKAVKDRSRRGDNKRTRTGNIFDTTVNPVGRENIGTWSKCTTYNSYHAPGGPCHTCFNCNCPSNLAKDCRGVSRNVNPVNAINPTVRTCYECGSTDHVRSTCSRLNRAQEPEGNHPNQVAANNLGQVHGNQGNQARGRAFMLEAEEARQDPNIVTGMDWLSNYKTKIICHEKVVRIPLSDGNVLRVLGERLEEKARFLMGVKKQEEIVVVRDFPEVFPDYLSGLPPIREIEFQIELTHGATPLAKSPYLLAPSELEELSGQLKELQDTVKNRYPLPRIDDLFDQLLGSQFFSKIDLRSYLDKFVIVFIDNILIYSKTQEEHVEHLRLVLVLLKKEKLYAKFSNCEFWLREVQFLGHVISGNGIHMDPTLPDGPEDFVVYYDASGIGLGCVLMQRGKVIAYASRQLKIHEENNTTHDLELDSSAYLQLERIEYATASLDRVVLVIMTVKFATILSSIKDRILAAQKEAMDEFAGLQIGLDEMIE</sequence>
<accession>A0ABQ5A8G7</accession>
<dbReference type="CDD" id="cd01647">
    <property type="entry name" value="RT_LTR"/>
    <property type="match status" value="1"/>
</dbReference>
<reference evidence="4" key="1">
    <citation type="journal article" date="2022" name="Int. J. Mol. Sci.">
        <title>Draft Genome of Tanacetum Coccineum: Genomic Comparison of Closely Related Tanacetum-Family Plants.</title>
        <authorList>
            <person name="Yamashiro T."/>
            <person name="Shiraishi A."/>
            <person name="Nakayama K."/>
            <person name="Satake H."/>
        </authorList>
    </citation>
    <scope>NUCLEOTIDE SEQUENCE</scope>
</reference>
<dbReference type="InterPro" id="IPR000477">
    <property type="entry name" value="RT_dom"/>
</dbReference>
<dbReference type="Gene3D" id="4.10.60.10">
    <property type="entry name" value="Zinc finger, CCHC-type"/>
    <property type="match status" value="1"/>
</dbReference>
<name>A0ABQ5A8G7_9ASTR</name>
<dbReference type="Proteomes" id="UP001151760">
    <property type="component" value="Unassembled WGS sequence"/>
</dbReference>
<dbReference type="InterPro" id="IPR005162">
    <property type="entry name" value="Retrotrans_gag_dom"/>
</dbReference>
<keyword evidence="4" id="KW-0695">RNA-directed DNA polymerase</keyword>
<dbReference type="InterPro" id="IPR053134">
    <property type="entry name" value="RNA-dir_DNA_polymerase"/>
</dbReference>
<dbReference type="EMBL" id="BQNB010011954">
    <property type="protein sequence ID" value="GJS97338.1"/>
    <property type="molecule type" value="Genomic_DNA"/>
</dbReference>
<reference evidence="4" key="2">
    <citation type="submission" date="2022-01" db="EMBL/GenBank/DDBJ databases">
        <authorList>
            <person name="Yamashiro T."/>
            <person name="Shiraishi A."/>
            <person name="Satake H."/>
            <person name="Nakayama K."/>
        </authorList>
    </citation>
    <scope>NUCLEOTIDE SEQUENCE</scope>
</reference>
<proteinExistence type="predicted"/>
<organism evidence="4 5">
    <name type="scientific">Tanacetum coccineum</name>
    <dbReference type="NCBI Taxonomy" id="301880"/>
    <lineage>
        <taxon>Eukaryota</taxon>
        <taxon>Viridiplantae</taxon>
        <taxon>Streptophyta</taxon>
        <taxon>Embryophyta</taxon>
        <taxon>Tracheophyta</taxon>
        <taxon>Spermatophyta</taxon>
        <taxon>Magnoliopsida</taxon>
        <taxon>eudicotyledons</taxon>
        <taxon>Gunneridae</taxon>
        <taxon>Pentapetalae</taxon>
        <taxon>asterids</taxon>
        <taxon>campanulids</taxon>
        <taxon>Asterales</taxon>
        <taxon>Asteraceae</taxon>
        <taxon>Asteroideae</taxon>
        <taxon>Anthemideae</taxon>
        <taxon>Anthemidinae</taxon>
        <taxon>Tanacetum</taxon>
    </lineage>
</organism>
<protein>
    <submittedName>
        <fullName evidence="4">Reverse transcriptase domain-containing protein</fullName>
    </submittedName>
</protein>
<dbReference type="InterPro" id="IPR043128">
    <property type="entry name" value="Rev_trsase/Diguanyl_cyclase"/>
</dbReference>
<evidence type="ECO:0000259" key="3">
    <source>
        <dbReference type="Pfam" id="PF17919"/>
    </source>
</evidence>
<dbReference type="PANTHER" id="PTHR24559">
    <property type="entry name" value="TRANSPOSON TY3-I GAG-POL POLYPROTEIN"/>
    <property type="match status" value="1"/>
</dbReference>
<dbReference type="Pfam" id="PF17919">
    <property type="entry name" value="RT_RNaseH_2"/>
    <property type="match status" value="1"/>
</dbReference>
<comment type="caution">
    <text evidence="4">The sequence shown here is derived from an EMBL/GenBank/DDBJ whole genome shotgun (WGS) entry which is preliminary data.</text>
</comment>
<keyword evidence="4" id="KW-0808">Transferase</keyword>
<dbReference type="Pfam" id="PF00078">
    <property type="entry name" value="RVT_1"/>
    <property type="match status" value="1"/>
</dbReference>
<feature type="domain" description="Retrotransposon gag" evidence="2">
    <location>
        <begin position="2"/>
        <end position="69"/>
    </location>
</feature>
<dbReference type="GO" id="GO:0003964">
    <property type="term" value="F:RNA-directed DNA polymerase activity"/>
    <property type="evidence" value="ECO:0007669"/>
    <property type="project" value="UniProtKB-KW"/>
</dbReference>
<dbReference type="Gene3D" id="3.30.70.270">
    <property type="match status" value="2"/>
</dbReference>
<gene>
    <name evidence="4" type="ORF">Tco_0804306</name>
</gene>